<dbReference type="Pfam" id="PF25583">
    <property type="entry name" value="WCX"/>
    <property type="match status" value="1"/>
</dbReference>
<evidence type="ECO:0000313" key="5">
    <source>
        <dbReference type="Proteomes" id="UP000182826"/>
    </source>
</evidence>
<dbReference type="PROSITE" id="PS51000">
    <property type="entry name" value="HTH_DEOR_2"/>
    <property type="match status" value="1"/>
</dbReference>
<evidence type="ECO:0000256" key="1">
    <source>
        <dbReference type="ARBA" id="ARBA00023015"/>
    </source>
</evidence>
<dbReference type="PANTHER" id="PTHR34580">
    <property type="match status" value="1"/>
</dbReference>
<proteinExistence type="predicted"/>
<dbReference type="Proteomes" id="UP000182826">
    <property type="component" value="Unassembled WGS sequence"/>
</dbReference>
<dbReference type="Pfam" id="PF13280">
    <property type="entry name" value="WYL"/>
    <property type="match status" value="1"/>
</dbReference>
<dbReference type="OrthoDB" id="9815009at2"/>
<dbReference type="GO" id="GO:0003700">
    <property type="term" value="F:DNA-binding transcription factor activity"/>
    <property type="evidence" value="ECO:0007669"/>
    <property type="project" value="InterPro"/>
</dbReference>
<sequence length="321" mass="37616">MLDETPKRFDRIVAILIQLQSKRIVKAQELADRFDCSLRTIYRDIRTLEASGVPIYSEAGVGYALMEGYRLPPVMFTREEVSSFIAAEKLMQKFTDPSLGSHYASAMYKLKSVLRSTDKDWLSNIESRVVMQMQSTEPMFNDNSPNTLAVLFEGIAEKKQILLSYKTFDKDETTQRNIEPVGVFHDHNNWYFLGYCHLRKDYRQFRTDRILGIKKSESDFTIEHDSLDSYLTKTETIPTTKVRILIEKKIARYLSTERKYHGFISEKEVDGKIEMNFMCRDIESGFARWFLMFGDYAEILEPERLKTRVLELIEINKQRLL</sequence>
<dbReference type="SMART" id="SM00420">
    <property type="entry name" value="HTH_DEOR"/>
    <property type="match status" value="1"/>
</dbReference>
<accession>A0A1J7BY60</accession>
<dbReference type="InterPro" id="IPR057727">
    <property type="entry name" value="WCX_dom"/>
</dbReference>
<evidence type="ECO:0000313" key="4">
    <source>
        <dbReference type="EMBL" id="OIV43582.1"/>
    </source>
</evidence>
<dbReference type="PIRSF" id="PIRSF016838">
    <property type="entry name" value="PafC"/>
    <property type="match status" value="1"/>
</dbReference>
<reference evidence="4 5" key="1">
    <citation type="submission" date="2016-10" db="EMBL/GenBank/DDBJ databases">
        <title>Draft Genome Sequence of Rhizobacteria Flavobacterium johnsoniae CI04.</title>
        <authorList>
            <person name="Bravo J.I."/>
            <person name="Lozano G.L."/>
            <person name="Handelsman J."/>
        </authorList>
    </citation>
    <scope>NUCLEOTIDE SEQUENCE [LARGE SCALE GENOMIC DNA]</scope>
    <source>
        <strain evidence="4 5">CI04</strain>
    </source>
</reference>
<keyword evidence="5" id="KW-1185">Reference proteome</keyword>
<dbReference type="EMBL" id="MLFK01000002">
    <property type="protein sequence ID" value="OIV43582.1"/>
    <property type="molecule type" value="Genomic_DNA"/>
</dbReference>
<dbReference type="RefSeq" id="WP_071635545.1">
    <property type="nucleotide sequence ID" value="NZ_MLFK01000002.1"/>
</dbReference>
<dbReference type="Gene3D" id="1.10.10.10">
    <property type="entry name" value="Winged helix-like DNA-binding domain superfamily/Winged helix DNA-binding domain"/>
    <property type="match status" value="1"/>
</dbReference>
<gene>
    <name evidence="4" type="ORF">BKM63_05105</name>
</gene>
<dbReference type="InterPro" id="IPR051534">
    <property type="entry name" value="CBASS_pafABC_assoc_protein"/>
</dbReference>
<feature type="domain" description="HTH deoR-type" evidence="3">
    <location>
        <begin position="8"/>
        <end position="63"/>
    </location>
</feature>
<name>A0A1J7BY60_FLAJO</name>
<dbReference type="SUPFAM" id="SSF46785">
    <property type="entry name" value="Winged helix' DNA-binding domain"/>
    <property type="match status" value="1"/>
</dbReference>
<dbReference type="PANTHER" id="PTHR34580:SF3">
    <property type="entry name" value="PROTEIN PAFB"/>
    <property type="match status" value="1"/>
</dbReference>
<evidence type="ECO:0000259" key="3">
    <source>
        <dbReference type="PROSITE" id="PS51000"/>
    </source>
</evidence>
<evidence type="ECO:0000256" key="2">
    <source>
        <dbReference type="ARBA" id="ARBA00023163"/>
    </source>
</evidence>
<dbReference type="PROSITE" id="PS52050">
    <property type="entry name" value="WYL"/>
    <property type="match status" value="1"/>
</dbReference>
<dbReference type="InterPro" id="IPR028349">
    <property type="entry name" value="PafC-like"/>
</dbReference>
<keyword evidence="1" id="KW-0805">Transcription regulation</keyword>
<dbReference type="AlphaFoldDB" id="A0A1J7BY60"/>
<dbReference type="InterPro" id="IPR036388">
    <property type="entry name" value="WH-like_DNA-bd_sf"/>
</dbReference>
<dbReference type="Pfam" id="PF08279">
    <property type="entry name" value="HTH_11"/>
    <property type="match status" value="1"/>
</dbReference>
<comment type="caution">
    <text evidence="4">The sequence shown here is derived from an EMBL/GenBank/DDBJ whole genome shotgun (WGS) entry which is preliminary data.</text>
</comment>
<dbReference type="InterPro" id="IPR001034">
    <property type="entry name" value="DeoR_HTH"/>
</dbReference>
<dbReference type="InterPro" id="IPR026881">
    <property type="entry name" value="WYL_dom"/>
</dbReference>
<protein>
    <submittedName>
        <fullName evidence="4">Transcriptional regulator</fullName>
    </submittedName>
</protein>
<dbReference type="InterPro" id="IPR013196">
    <property type="entry name" value="HTH_11"/>
</dbReference>
<dbReference type="InterPro" id="IPR036390">
    <property type="entry name" value="WH_DNA-bd_sf"/>
</dbReference>
<organism evidence="4 5">
    <name type="scientific">Flavobacterium johnsoniae</name>
    <name type="common">Cytophaga johnsonae</name>
    <dbReference type="NCBI Taxonomy" id="986"/>
    <lineage>
        <taxon>Bacteria</taxon>
        <taxon>Pseudomonadati</taxon>
        <taxon>Bacteroidota</taxon>
        <taxon>Flavobacteriia</taxon>
        <taxon>Flavobacteriales</taxon>
        <taxon>Flavobacteriaceae</taxon>
        <taxon>Flavobacterium</taxon>
    </lineage>
</organism>
<keyword evidence="2" id="KW-0804">Transcription</keyword>